<dbReference type="Pfam" id="PF00155">
    <property type="entry name" value="Aminotran_1_2"/>
    <property type="match status" value="1"/>
</dbReference>
<keyword evidence="5 7" id="KW-0808">Transferase</keyword>
<keyword evidence="4 7" id="KW-0032">Aminotransferase</keyword>
<dbReference type="PANTHER" id="PTHR46383:SF1">
    <property type="entry name" value="ASPARTATE AMINOTRANSFERASE"/>
    <property type="match status" value="1"/>
</dbReference>
<evidence type="ECO:0000313" key="10">
    <source>
        <dbReference type="EMBL" id="ALI36725.1"/>
    </source>
</evidence>
<dbReference type="KEGG" id="taa:NMY3_02534"/>
<dbReference type="Gene3D" id="3.90.1150.10">
    <property type="entry name" value="Aspartate Aminotransferase, domain 1"/>
    <property type="match status" value="1"/>
</dbReference>
<protein>
    <recommendedName>
        <fullName evidence="7">Aminotransferase</fullName>
        <ecNumber evidence="7">2.6.1.-</ecNumber>
    </recommendedName>
</protein>
<evidence type="ECO:0000256" key="1">
    <source>
        <dbReference type="ARBA" id="ARBA00001933"/>
    </source>
</evidence>
<dbReference type="EC" id="2.6.1.-" evidence="7"/>
<dbReference type="GeneID" id="60422475"/>
<dbReference type="Pfam" id="PF01817">
    <property type="entry name" value="CM_2"/>
    <property type="match status" value="1"/>
</dbReference>
<dbReference type="InterPro" id="IPR036263">
    <property type="entry name" value="Chorismate_II_sf"/>
</dbReference>
<evidence type="ECO:0000256" key="3">
    <source>
        <dbReference type="ARBA" id="ARBA00011738"/>
    </source>
</evidence>
<dbReference type="Gene3D" id="1.20.59.10">
    <property type="entry name" value="Chorismate mutase"/>
    <property type="match status" value="1"/>
</dbReference>
<feature type="coiled-coil region" evidence="8">
    <location>
        <begin position="6"/>
        <end position="33"/>
    </location>
</feature>
<evidence type="ECO:0000256" key="2">
    <source>
        <dbReference type="ARBA" id="ARBA00007441"/>
    </source>
</evidence>
<dbReference type="CDD" id="cd00609">
    <property type="entry name" value="AAT_like"/>
    <property type="match status" value="1"/>
</dbReference>
<dbReference type="OrthoDB" id="372018at2157"/>
<dbReference type="Proteomes" id="UP000058925">
    <property type="component" value="Chromosome"/>
</dbReference>
<dbReference type="PROSITE" id="PS00105">
    <property type="entry name" value="AA_TRANSFER_CLASS_1"/>
    <property type="match status" value="1"/>
</dbReference>
<dbReference type="InterPro" id="IPR002701">
    <property type="entry name" value="CM_II_prokaryot"/>
</dbReference>
<dbReference type="GO" id="GO:0008483">
    <property type="term" value="F:transaminase activity"/>
    <property type="evidence" value="ECO:0007669"/>
    <property type="project" value="UniProtKB-KW"/>
</dbReference>
<evidence type="ECO:0000256" key="6">
    <source>
        <dbReference type="ARBA" id="ARBA00022898"/>
    </source>
</evidence>
<dbReference type="GO" id="GO:0004106">
    <property type="term" value="F:chorismate mutase activity"/>
    <property type="evidence" value="ECO:0007669"/>
    <property type="project" value="InterPro"/>
</dbReference>
<dbReference type="PANTHER" id="PTHR46383">
    <property type="entry name" value="ASPARTATE AMINOTRANSFERASE"/>
    <property type="match status" value="1"/>
</dbReference>
<evidence type="ECO:0000259" key="9">
    <source>
        <dbReference type="PROSITE" id="PS51168"/>
    </source>
</evidence>
<dbReference type="GO" id="GO:0006520">
    <property type="term" value="P:amino acid metabolic process"/>
    <property type="evidence" value="ECO:0007669"/>
    <property type="project" value="InterPro"/>
</dbReference>
<reference evidence="11" key="1">
    <citation type="submission" date="2015-10" db="EMBL/GenBank/DDBJ databases">
        <title>Niche specialization of a soil ammonia-oxidizing archaeon, Candidatus Nitrosocosmicus oleophilus.</title>
        <authorList>
            <person name="Jung M.-Y."/>
            <person name="Rhee S.-K."/>
        </authorList>
    </citation>
    <scope>NUCLEOTIDE SEQUENCE [LARGE SCALE GENOMIC DNA]</scope>
    <source>
        <strain evidence="11">MY3</strain>
    </source>
</reference>
<dbReference type="InterPro" id="IPR004838">
    <property type="entry name" value="NHTrfase_class1_PyrdxlP-BS"/>
</dbReference>
<dbReference type="SUPFAM" id="SSF48600">
    <property type="entry name" value="Chorismate mutase II"/>
    <property type="match status" value="1"/>
</dbReference>
<comment type="cofactor">
    <cofactor evidence="1 7">
        <name>pyridoxal 5'-phosphate</name>
        <dbReference type="ChEBI" id="CHEBI:597326"/>
    </cofactor>
</comment>
<evidence type="ECO:0000256" key="7">
    <source>
        <dbReference type="RuleBase" id="RU000481"/>
    </source>
</evidence>
<gene>
    <name evidence="10" type="primary">aspC</name>
    <name evidence="10" type="ORF">NMY3_02534</name>
</gene>
<feature type="domain" description="Chorismate mutase" evidence="9">
    <location>
        <begin position="1"/>
        <end position="91"/>
    </location>
</feature>
<organism evidence="10 11">
    <name type="scientific">Candidatus Nitrosocosmicus oleophilus</name>
    <dbReference type="NCBI Taxonomy" id="1353260"/>
    <lineage>
        <taxon>Archaea</taxon>
        <taxon>Nitrososphaerota</taxon>
        <taxon>Nitrososphaeria</taxon>
        <taxon>Nitrososphaerales</taxon>
        <taxon>Nitrososphaeraceae</taxon>
        <taxon>Candidatus Nitrosocosmicus</taxon>
    </lineage>
</organism>
<name>A0A654LZT7_9ARCH</name>
<keyword evidence="11" id="KW-1185">Reference proteome</keyword>
<sequence>MTIEEVSILRNDMKEITKQIMQLVNQRMEIARKIGAIKTNLDLEIIDDKVELGIKSYLFSNPEYLNLDPEFSGRIVNMLINESIRIQNLEKNKLNGKQEIIEHKTNSSVQPTKSPPTKDEHKIHKFEIKSHLDVFNAAKNLELQGFKIIHMEVGEPDFLPPVEVKNELTRIYEMRRFHYTQTAGIRDLRKGLSNHLANISAKNGFDIFEPISPDKIIVTPGGRFGIFCSFSALLRPGDEIITIEPAWPACFDCANYLGVKNRVVKTSLEQNWEPDISEIENQININTKIICLNYPNNPTGKILNKKSYDKIVELARKNGIYLLSDEVYSNYAYEPYRSVINFDYDKSILLGSFSKTFAMTGFRVGYVYSRNASLINKLIKIQALALTSVAEPMQSCALLALNSDPERNNKIMKKRLEIMCEHLKKLPFEYVFPDGAMYVFARIRRDLDLTDLKLVELLLNHGVAVAPGSGFGSNYSNYIRLSTCLEETKMIKGLEIISDLVGKL</sequence>
<dbReference type="InterPro" id="IPR015424">
    <property type="entry name" value="PyrdxlP-dep_Trfase"/>
</dbReference>
<comment type="similarity">
    <text evidence="2 7">Belongs to the class-I pyridoxal-phosphate-dependent aminotransferase family.</text>
</comment>
<dbReference type="Gene3D" id="3.40.640.10">
    <property type="entry name" value="Type I PLP-dependent aspartate aminotransferase-like (Major domain)"/>
    <property type="match status" value="1"/>
</dbReference>
<proteinExistence type="inferred from homology"/>
<evidence type="ECO:0000256" key="4">
    <source>
        <dbReference type="ARBA" id="ARBA00022576"/>
    </source>
</evidence>
<dbReference type="AlphaFoldDB" id="A0A654LZT7"/>
<keyword evidence="6" id="KW-0663">Pyridoxal phosphate</keyword>
<dbReference type="InterPro" id="IPR015422">
    <property type="entry name" value="PyrdxlP-dep_Trfase_small"/>
</dbReference>
<dbReference type="InterPro" id="IPR015421">
    <property type="entry name" value="PyrdxlP-dep_Trfase_major"/>
</dbReference>
<dbReference type="SUPFAM" id="SSF53383">
    <property type="entry name" value="PLP-dependent transferases"/>
    <property type="match status" value="1"/>
</dbReference>
<dbReference type="EMBL" id="CP012850">
    <property type="protein sequence ID" value="ALI36725.1"/>
    <property type="molecule type" value="Genomic_DNA"/>
</dbReference>
<comment type="subunit">
    <text evidence="3">Homodimer.</text>
</comment>
<dbReference type="InterPro" id="IPR036979">
    <property type="entry name" value="CM_dom_sf"/>
</dbReference>
<dbReference type="PROSITE" id="PS51168">
    <property type="entry name" value="CHORISMATE_MUT_2"/>
    <property type="match status" value="1"/>
</dbReference>
<dbReference type="GO" id="GO:0030170">
    <property type="term" value="F:pyridoxal phosphate binding"/>
    <property type="evidence" value="ECO:0007669"/>
    <property type="project" value="InterPro"/>
</dbReference>
<evidence type="ECO:0000256" key="5">
    <source>
        <dbReference type="ARBA" id="ARBA00022679"/>
    </source>
</evidence>
<dbReference type="GO" id="GO:0046417">
    <property type="term" value="P:chorismate metabolic process"/>
    <property type="evidence" value="ECO:0007669"/>
    <property type="project" value="InterPro"/>
</dbReference>
<dbReference type="InterPro" id="IPR050596">
    <property type="entry name" value="AspAT/PAT-like"/>
</dbReference>
<dbReference type="SMART" id="SM00830">
    <property type="entry name" value="CM_2"/>
    <property type="match status" value="1"/>
</dbReference>
<accession>A0A654LZT7</accession>
<keyword evidence="8" id="KW-0175">Coiled coil</keyword>
<evidence type="ECO:0000313" key="11">
    <source>
        <dbReference type="Proteomes" id="UP000058925"/>
    </source>
</evidence>
<dbReference type="InterPro" id="IPR004839">
    <property type="entry name" value="Aminotransferase_I/II_large"/>
</dbReference>
<dbReference type="RefSeq" id="WP_196815943.1">
    <property type="nucleotide sequence ID" value="NZ_CP012850.1"/>
</dbReference>
<evidence type="ECO:0000256" key="8">
    <source>
        <dbReference type="SAM" id="Coils"/>
    </source>
</evidence>